<name>A0A0H2S5E4_9AGAM</name>
<evidence type="ECO:0000256" key="2">
    <source>
        <dbReference type="SAM" id="Phobius"/>
    </source>
</evidence>
<keyword evidence="5" id="KW-1185">Reference proteome</keyword>
<dbReference type="InParanoid" id="A0A0H2S5E4"/>
<protein>
    <recommendedName>
        <fullName evidence="3">DUF6534 domain-containing protein</fullName>
    </recommendedName>
</protein>
<feature type="compositionally biased region" description="Basic and acidic residues" evidence="1">
    <location>
        <begin position="332"/>
        <end position="346"/>
    </location>
</feature>
<feature type="transmembrane region" description="Helical" evidence="2">
    <location>
        <begin position="235"/>
        <end position="255"/>
    </location>
</feature>
<feature type="transmembrane region" description="Helical" evidence="2">
    <location>
        <begin position="162"/>
        <end position="188"/>
    </location>
</feature>
<dbReference type="EMBL" id="KQ085888">
    <property type="protein sequence ID" value="KLO19179.1"/>
    <property type="molecule type" value="Genomic_DNA"/>
</dbReference>
<feature type="transmembrane region" description="Helical" evidence="2">
    <location>
        <begin position="127"/>
        <end position="150"/>
    </location>
</feature>
<dbReference type="PANTHER" id="PTHR40465:SF1">
    <property type="entry name" value="DUF6534 DOMAIN-CONTAINING PROTEIN"/>
    <property type="match status" value="1"/>
</dbReference>
<evidence type="ECO:0000259" key="3">
    <source>
        <dbReference type="Pfam" id="PF20152"/>
    </source>
</evidence>
<feature type="transmembrane region" description="Helical" evidence="2">
    <location>
        <begin position="20"/>
        <end position="43"/>
    </location>
</feature>
<keyword evidence="2" id="KW-0472">Membrane</keyword>
<dbReference type="InterPro" id="IPR045339">
    <property type="entry name" value="DUF6534"/>
</dbReference>
<proteinExistence type="predicted"/>
<evidence type="ECO:0000256" key="1">
    <source>
        <dbReference type="SAM" id="MobiDB-lite"/>
    </source>
</evidence>
<feature type="transmembrane region" description="Helical" evidence="2">
    <location>
        <begin position="55"/>
        <end position="76"/>
    </location>
</feature>
<evidence type="ECO:0000313" key="5">
    <source>
        <dbReference type="Proteomes" id="UP000053477"/>
    </source>
</evidence>
<dbReference type="PANTHER" id="PTHR40465">
    <property type="entry name" value="CHROMOSOME 1, WHOLE GENOME SHOTGUN SEQUENCE"/>
    <property type="match status" value="1"/>
</dbReference>
<keyword evidence="2" id="KW-1133">Transmembrane helix</keyword>
<evidence type="ECO:0000313" key="4">
    <source>
        <dbReference type="EMBL" id="KLO19179.1"/>
    </source>
</evidence>
<gene>
    <name evidence="4" type="ORF">SCHPADRAFT_899021</name>
</gene>
<feature type="domain" description="DUF6534" evidence="3">
    <location>
        <begin position="173"/>
        <end position="258"/>
    </location>
</feature>
<feature type="transmembrane region" description="Helical" evidence="2">
    <location>
        <begin position="208"/>
        <end position="229"/>
    </location>
</feature>
<accession>A0A0H2S5E4</accession>
<reference evidence="4 5" key="1">
    <citation type="submission" date="2015-04" db="EMBL/GenBank/DDBJ databases">
        <title>Complete genome sequence of Schizopora paradoxa KUC8140, a cosmopolitan wood degrader in East Asia.</title>
        <authorList>
            <consortium name="DOE Joint Genome Institute"/>
            <person name="Min B."/>
            <person name="Park H."/>
            <person name="Jang Y."/>
            <person name="Kim J.-J."/>
            <person name="Kim K.H."/>
            <person name="Pangilinan J."/>
            <person name="Lipzen A."/>
            <person name="Riley R."/>
            <person name="Grigoriev I.V."/>
            <person name="Spatafora J.W."/>
            <person name="Choi I.-G."/>
        </authorList>
    </citation>
    <scope>NUCLEOTIDE SEQUENCE [LARGE SCALE GENOMIC DNA]</scope>
    <source>
        <strain evidence="4 5">KUC8140</strain>
    </source>
</reference>
<dbReference type="AlphaFoldDB" id="A0A0H2S5E4"/>
<keyword evidence="2" id="KW-0812">Transmembrane</keyword>
<dbReference type="Proteomes" id="UP000053477">
    <property type="component" value="Unassembled WGS sequence"/>
</dbReference>
<feature type="region of interest" description="Disordered" evidence="1">
    <location>
        <begin position="332"/>
        <end position="352"/>
    </location>
</feature>
<dbReference type="OrthoDB" id="3223377at2759"/>
<organism evidence="4 5">
    <name type="scientific">Schizopora paradoxa</name>
    <dbReference type="NCBI Taxonomy" id="27342"/>
    <lineage>
        <taxon>Eukaryota</taxon>
        <taxon>Fungi</taxon>
        <taxon>Dikarya</taxon>
        <taxon>Basidiomycota</taxon>
        <taxon>Agaricomycotina</taxon>
        <taxon>Agaricomycetes</taxon>
        <taxon>Hymenochaetales</taxon>
        <taxon>Schizoporaceae</taxon>
        <taxon>Schizopora</taxon>
    </lineage>
</organism>
<sequence length="352" mass="38417">MDNSTSFPPIPPNIVTLAGPLLLGYFFNWCLYGVLCIQVYIYYLSFPLDNRYNKILVYAIFAIETVQTVLITHDSFHSFAIGYGNINVLNSAQLEWIAIPIMSGTVSMTVQMYYGYRLTVLSGSKTLGLIICAIALTQGSAAITQGVQALEIGNFEDLASKAFISCAIWLIMSAICDLVIAASMTYILLSKDTRLASTHAAISRAIRIVVETGCLTAVAAIVHVTLFLAVREKPYFTGAALILAKLYSNSFLVIFNSRIRIVGGRNSASTAALMEPSISLGDIRARNGVVNRVPLRLGKENDSKEERSVNTLVIRKEVEMWTDAGETSVDLNDQHSFKSEASRRESIGSTGA</sequence>
<dbReference type="Pfam" id="PF20152">
    <property type="entry name" value="DUF6534"/>
    <property type="match status" value="1"/>
</dbReference>
<feature type="transmembrane region" description="Helical" evidence="2">
    <location>
        <begin position="96"/>
        <end position="115"/>
    </location>
</feature>